<dbReference type="GO" id="GO:0003735">
    <property type="term" value="F:structural constituent of ribosome"/>
    <property type="evidence" value="ECO:0007669"/>
    <property type="project" value="InterPro"/>
</dbReference>
<comment type="caution">
    <text evidence="10">The sequence shown here is derived from an EMBL/GenBank/DDBJ whole genome shotgun (WGS) entry which is preliminary data.</text>
</comment>
<dbReference type="Pfam" id="PF01599">
    <property type="entry name" value="Ribosomal_S27"/>
    <property type="match status" value="1"/>
</dbReference>
<dbReference type="SUPFAM" id="SSF54236">
    <property type="entry name" value="Ubiquitin-like"/>
    <property type="match status" value="1"/>
</dbReference>
<dbReference type="SMART" id="SM01402">
    <property type="entry name" value="Ribosomal_S27"/>
    <property type="match status" value="1"/>
</dbReference>
<protein>
    <recommendedName>
        <fullName evidence="7">Ubiquitin-ribosomal protein eL40 fusion protein</fullName>
    </recommendedName>
</protein>
<accession>A0A640KU54</accession>
<evidence type="ECO:0000256" key="8">
    <source>
        <dbReference type="SAM" id="SignalP"/>
    </source>
</evidence>
<gene>
    <name evidence="10" type="ORF">LtaPh_3606200</name>
</gene>
<dbReference type="VEuPathDB" id="TriTrypDB:LtaPh_3606200"/>
<comment type="similarity">
    <text evidence="2">In the C-terminal section; belongs to the eukaryotic ribosomal protein eS31 family.</text>
</comment>
<evidence type="ECO:0000256" key="4">
    <source>
        <dbReference type="ARBA" id="ARBA00022833"/>
    </source>
</evidence>
<evidence type="ECO:0000256" key="2">
    <source>
        <dbReference type="ARBA" id="ARBA00009891"/>
    </source>
</evidence>
<keyword evidence="11" id="KW-1185">Reference proteome</keyword>
<evidence type="ECO:0000256" key="3">
    <source>
        <dbReference type="ARBA" id="ARBA00022499"/>
    </source>
</evidence>
<keyword evidence="8" id="KW-0732">Signal</keyword>
<evidence type="ECO:0000256" key="5">
    <source>
        <dbReference type="ARBA" id="ARBA00022980"/>
    </source>
</evidence>
<dbReference type="InterPro" id="IPR011332">
    <property type="entry name" value="Ribosomal_zn-bd"/>
</dbReference>
<sequence length="222" mass="24758">MLHAQSAPPAHVHRHSFPHQCYLLFPLLLPFSFTYACLNVHDGCVNTMTIAFTHAPPPASLHTEKRKKEGMQIFVKNAAGRTVAVRVSAEDTVALLKAEANVTQGNLFFAGKCLAEEETLAAAGLSKESTVDVVIPVEGGKGKKKKKRIFTKPKKPTHRHKLEKMRALKYFKVTENDDGSYKVERTRQDCPHPQCGAGVYMAQHKDRQYCGKCHLTYKAESK</sequence>
<evidence type="ECO:0000256" key="6">
    <source>
        <dbReference type="ARBA" id="ARBA00023274"/>
    </source>
</evidence>
<organism evidence="10 11">
    <name type="scientific">Leishmania tarentolae</name>
    <name type="common">Sauroleishmania tarentolae</name>
    <dbReference type="NCBI Taxonomy" id="5689"/>
    <lineage>
        <taxon>Eukaryota</taxon>
        <taxon>Discoba</taxon>
        <taxon>Euglenozoa</taxon>
        <taxon>Kinetoplastea</taxon>
        <taxon>Metakinetoplastina</taxon>
        <taxon>Trypanosomatida</taxon>
        <taxon>Trypanosomatidae</taxon>
        <taxon>Leishmaniinae</taxon>
        <taxon>Leishmania</taxon>
        <taxon>lizard Leishmania</taxon>
    </lineage>
</organism>
<dbReference type="SUPFAM" id="SSF57829">
    <property type="entry name" value="Zn-binding ribosomal proteins"/>
    <property type="match status" value="1"/>
</dbReference>
<dbReference type="InterPro" id="IPR038582">
    <property type="entry name" value="Ribosomal_eS31_euk-type_sf"/>
</dbReference>
<dbReference type="GO" id="GO:0006412">
    <property type="term" value="P:translation"/>
    <property type="evidence" value="ECO:0007669"/>
    <property type="project" value="InterPro"/>
</dbReference>
<reference evidence="10" key="1">
    <citation type="submission" date="2019-11" db="EMBL/GenBank/DDBJ databases">
        <title>Leishmania tarentolae CDS.</title>
        <authorList>
            <person name="Goto Y."/>
            <person name="Yamagishi J."/>
        </authorList>
    </citation>
    <scope>NUCLEOTIDE SEQUENCE [LARGE SCALE GENOMIC DNA]</scope>
    <source>
        <strain evidence="10">Parrot Tar II</strain>
    </source>
</reference>
<dbReference type="PROSITE" id="PS50053">
    <property type="entry name" value="UBIQUITIN_2"/>
    <property type="match status" value="1"/>
</dbReference>
<evidence type="ECO:0000256" key="1">
    <source>
        <dbReference type="ARBA" id="ARBA00008373"/>
    </source>
</evidence>
<dbReference type="GO" id="GO:0005840">
    <property type="term" value="C:ribosome"/>
    <property type="evidence" value="ECO:0007669"/>
    <property type="project" value="UniProtKB-KW"/>
</dbReference>
<dbReference type="Proteomes" id="UP000419144">
    <property type="component" value="Unassembled WGS sequence"/>
</dbReference>
<dbReference type="AlphaFoldDB" id="A0A640KU54"/>
<dbReference type="GO" id="GO:1990904">
    <property type="term" value="C:ribonucleoprotein complex"/>
    <property type="evidence" value="ECO:0007669"/>
    <property type="project" value="UniProtKB-KW"/>
</dbReference>
<dbReference type="InterPro" id="IPR002906">
    <property type="entry name" value="Ribosomal_eS31"/>
</dbReference>
<feature type="signal peptide" evidence="8">
    <location>
        <begin position="1"/>
        <end position="36"/>
    </location>
</feature>
<feature type="chain" id="PRO_5025001981" description="Ubiquitin-ribosomal protein eL40 fusion protein" evidence="8">
    <location>
        <begin position="37"/>
        <end position="222"/>
    </location>
</feature>
<evidence type="ECO:0000313" key="11">
    <source>
        <dbReference type="Proteomes" id="UP000419144"/>
    </source>
</evidence>
<dbReference type="Gene3D" id="6.20.50.150">
    <property type="match status" value="1"/>
</dbReference>
<evidence type="ECO:0000256" key="7">
    <source>
        <dbReference type="ARBA" id="ARBA00035298"/>
    </source>
</evidence>
<proteinExistence type="inferred from homology"/>
<dbReference type="OrthoDB" id="246002at2759"/>
<dbReference type="InterPro" id="IPR029071">
    <property type="entry name" value="Ubiquitin-like_domsf"/>
</dbReference>
<evidence type="ECO:0000259" key="9">
    <source>
        <dbReference type="PROSITE" id="PS50053"/>
    </source>
</evidence>
<dbReference type="SMART" id="SM00213">
    <property type="entry name" value="UBQ"/>
    <property type="match status" value="1"/>
</dbReference>
<keyword evidence="5" id="KW-0689">Ribosomal protein</keyword>
<keyword evidence="6" id="KW-0687">Ribonucleoprotein</keyword>
<keyword evidence="3" id="KW-1017">Isopeptide bond</keyword>
<dbReference type="InterPro" id="IPR000626">
    <property type="entry name" value="Ubiquitin-like_dom"/>
</dbReference>
<dbReference type="EMBL" id="BLBS01000057">
    <property type="protein sequence ID" value="GET93126.1"/>
    <property type="molecule type" value="Genomic_DNA"/>
</dbReference>
<evidence type="ECO:0000313" key="10">
    <source>
        <dbReference type="EMBL" id="GET93126.1"/>
    </source>
</evidence>
<keyword evidence="4" id="KW-0862">Zinc</keyword>
<dbReference type="Gene3D" id="3.10.20.90">
    <property type="entry name" value="Phosphatidylinositol 3-kinase Catalytic Subunit, Chain A, domain 1"/>
    <property type="match status" value="1"/>
</dbReference>
<comment type="similarity">
    <text evidence="1">In the N-terminal section; belongs to the ubiquitin family.</text>
</comment>
<feature type="domain" description="Ubiquitin-like" evidence="9">
    <location>
        <begin position="71"/>
        <end position="140"/>
    </location>
</feature>
<dbReference type="Pfam" id="PF00240">
    <property type="entry name" value="ubiquitin"/>
    <property type="match status" value="1"/>
</dbReference>
<dbReference type="FunFam" id="3.10.20.90:FF:000285">
    <property type="entry name" value="Putative ubiquitin/ribosomal protein S27a"/>
    <property type="match status" value="1"/>
</dbReference>
<name>A0A640KU54_LEITA</name>